<accession>A0A9N9B4S5</accession>
<reference evidence="1" key="1">
    <citation type="submission" date="2021-06" db="EMBL/GenBank/DDBJ databases">
        <authorList>
            <person name="Kallberg Y."/>
            <person name="Tangrot J."/>
            <person name="Rosling A."/>
        </authorList>
    </citation>
    <scope>NUCLEOTIDE SEQUENCE</scope>
    <source>
        <strain evidence="1">87-6 pot B 2015</strain>
    </source>
</reference>
<protein>
    <submittedName>
        <fullName evidence="1">15040_t:CDS:1</fullName>
    </submittedName>
</protein>
<name>A0A9N9B4S5_FUNMO</name>
<organism evidence="1 2">
    <name type="scientific">Funneliformis mosseae</name>
    <name type="common">Endomycorrhizal fungus</name>
    <name type="synonym">Glomus mosseae</name>
    <dbReference type="NCBI Taxonomy" id="27381"/>
    <lineage>
        <taxon>Eukaryota</taxon>
        <taxon>Fungi</taxon>
        <taxon>Fungi incertae sedis</taxon>
        <taxon>Mucoromycota</taxon>
        <taxon>Glomeromycotina</taxon>
        <taxon>Glomeromycetes</taxon>
        <taxon>Glomerales</taxon>
        <taxon>Glomeraceae</taxon>
        <taxon>Funneliformis</taxon>
    </lineage>
</organism>
<gene>
    <name evidence="1" type="ORF">FMOSSE_LOCUS6538</name>
</gene>
<dbReference type="AlphaFoldDB" id="A0A9N9B4S5"/>
<dbReference type="EMBL" id="CAJVPP010001389">
    <property type="protein sequence ID" value="CAG8552448.1"/>
    <property type="molecule type" value="Genomic_DNA"/>
</dbReference>
<sequence>MDLQRRQKSNNYTRSLDGVGYNSFRRHFSITLTTFRTIVTRLEIYQAFTLDASNATPALKQIAIVLWRLANGTRISLDRFLEAILDLEQGRIAWMASRITVIRG</sequence>
<keyword evidence="2" id="KW-1185">Reference proteome</keyword>
<evidence type="ECO:0000313" key="1">
    <source>
        <dbReference type="EMBL" id="CAG8552448.1"/>
    </source>
</evidence>
<dbReference type="Proteomes" id="UP000789375">
    <property type="component" value="Unassembled WGS sequence"/>
</dbReference>
<evidence type="ECO:0000313" key="2">
    <source>
        <dbReference type="Proteomes" id="UP000789375"/>
    </source>
</evidence>
<comment type="caution">
    <text evidence="1">The sequence shown here is derived from an EMBL/GenBank/DDBJ whole genome shotgun (WGS) entry which is preliminary data.</text>
</comment>
<proteinExistence type="predicted"/>